<organism evidence="1 2">
    <name type="scientific">Enterococcus phage EFLK1</name>
    <dbReference type="NCBI Taxonomy" id="1640885"/>
    <lineage>
        <taxon>Viruses</taxon>
        <taxon>Duplodnaviria</taxon>
        <taxon>Heunggongvirae</taxon>
        <taxon>Uroviricota</taxon>
        <taxon>Caudoviricetes</taxon>
        <taxon>Herelleviridae</taxon>
        <taxon>Brockvirinae</taxon>
        <taxon>Kochikohdavirus</taxon>
        <taxon>Kochikohdavirus EFLK1</taxon>
    </lineage>
</organism>
<sequence length="97" mass="11441">MTEQQFKKEHLLEPTEWRSGGYLDTSLIDQSQSYYIESRPRVYGGCYVYQYVTMKDGTVYELYSMTASTRGIVAHNCHARNVLQRDVKQYRESAIHY</sequence>
<dbReference type="GeneID" id="26645894"/>
<evidence type="ECO:0000313" key="2">
    <source>
        <dbReference type="Proteomes" id="UP000033340"/>
    </source>
</evidence>
<dbReference type="RefSeq" id="YP_009219772.1">
    <property type="nucleotide sequence ID" value="NC_029026.1"/>
</dbReference>
<protein>
    <submittedName>
        <fullName evidence="1">Uncharacterized protein</fullName>
    </submittedName>
</protein>
<reference evidence="1 2" key="1">
    <citation type="journal article" date="2015" name="Genome Announc.">
        <title>Complete Genome Sequence of Enterococcus Bacteriophage EFLK1.</title>
        <authorList>
            <person name="Khalifa L."/>
            <person name="Coppenhagen-Glazer S."/>
            <person name="Shlezinger M."/>
            <person name="Kott-Gutkowski M."/>
            <person name="Adini O."/>
            <person name="Beyth N."/>
            <person name="Hazan R."/>
        </authorList>
    </citation>
    <scope>NUCLEOTIDE SEQUENCE [LARGE SCALE GENOMIC DNA]</scope>
</reference>
<accession>A0A0E3TB48</accession>
<proteinExistence type="predicted"/>
<dbReference type="EMBL" id="KR049063">
    <property type="protein sequence ID" value="AKC05041.1"/>
    <property type="molecule type" value="Genomic_DNA"/>
</dbReference>
<evidence type="ECO:0000313" key="1">
    <source>
        <dbReference type="EMBL" id="AKC05041.1"/>
    </source>
</evidence>
<dbReference type="KEGG" id="vg:26645894"/>
<keyword evidence="2" id="KW-1185">Reference proteome</keyword>
<name>A0A0E3TB48_9CAUD</name>
<reference evidence="2" key="2">
    <citation type="submission" date="2015-03" db="EMBL/GenBank/DDBJ databases">
        <title>Additive effect of two phages aimed for phage therapy.</title>
        <authorList>
            <person name="Khalifa L."/>
            <person name="Beyth N."/>
            <person name="Hazan R."/>
        </authorList>
    </citation>
    <scope>NUCLEOTIDE SEQUENCE [LARGE SCALE GENOMIC DNA]</scope>
</reference>
<dbReference type="Proteomes" id="UP000033340">
    <property type="component" value="Segment"/>
</dbReference>